<evidence type="ECO:0000313" key="2">
    <source>
        <dbReference type="Proteomes" id="UP001501009"/>
    </source>
</evidence>
<sequence length="99" mass="10459">MACPGAACHNLAELPGVSGAGPESPLWHGYLFATLSDQLRHPVQLAPSRQSLKVTDALAGDRTQGSQQYSIRATCVDWRAAQLLATDGTRPSVARFPGS</sequence>
<protein>
    <submittedName>
        <fullName evidence="1">Uncharacterized protein</fullName>
    </submittedName>
</protein>
<gene>
    <name evidence="1" type="ORF">GCM10022403_091610</name>
</gene>
<dbReference type="EMBL" id="BAABDE010000048">
    <property type="protein sequence ID" value="GAA3845363.1"/>
    <property type="molecule type" value="Genomic_DNA"/>
</dbReference>
<proteinExistence type="predicted"/>
<evidence type="ECO:0000313" key="1">
    <source>
        <dbReference type="EMBL" id="GAA3845363.1"/>
    </source>
</evidence>
<keyword evidence="2" id="KW-1185">Reference proteome</keyword>
<name>A0ABP7JII5_9ACTN</name>
<accession>A0ABP7JII5</accession>
<comment type="caution">
    <text evidence="1">The sequence shown here is derived from an EMBL/GenBank/DDBJ whole genome shotgun (WGS) entry which is preliminary data.</text>
</comment>
<organism evidence="1 2">
    <name type="scientific">Streptomyces coacervatus</name>
    <dbReference type="NCBI Taxonomy" id="647381"/>
    <lineage>
        <taxon>Bacteria</taxon>
        <taxon>Bacillati</taxon>
        <taxon>Actinomycetota</taxon>
        <taxon>Actinomycetes</taxon>
        <taxon>Kitasatosporales</taxon>
        <taxon>Streptomycetaceae</taxon>
        <taxon>Streptomyces</taxon>
    </lineage>
</organism>
<reference evidence="2" key="1">
    <citation type="journal article" date="2019" name="Int. J. Syst. Evol. Microbiol.">
        <title>The Global Catalogue of Microorganisms (GCM) 10K type strain sequencing project: providing services to taxonomists for standard genome sequencing and annotation.</title>
        <authorList>
            <consortium name="The Broad Institute Genomics Platform"/>
            <consortium name="The Broad Institute Genome Sequencing Center for Infectious Disease"/>
            <person name="Wu L."/>
            <person name="Ma J."/>
        </authorList>
    </citation>
    <scope>NUCLEOTIDE SEQUENCE [LARGE SCALE GENOMIC DNA]</scope>
    <source>
        <strain evidence="2">JCM 17138</strain>
    </source>
</reference>
<dbReference type="Proteomes" id="UP001501009">
    <property type="component" value="Unassembled WGS sequence"/>
</dbReference>